<dbReference type="GO" id="GO:0005198">
    <property type="term" value="F:structural molecule activity"/>
    <property type="evidence" value="ECO:0007669"/>
    <property type="project" value="UniProtKB-UniRule"/>
</dbReference>
<dbReference type="GO" id="GO:0009424">
    <property type="term" value="C:bacterial-type flagellum hook"/>
    <property type="evidence" value="ECO:0007669"/>
    <property type="project" value="UniProtKB-UniRule"/>
</dbReference>
<keyword evidence="8" id="KW-0175">Coiled coil</keyword>
<evidence type="ECO:0000259" key="9">
    <source>
        <dbReference type="Pfam" id="PF00460"/>
    </source>
</evidence>
<feature type="domain" description="Flagellar basal-body/hook protein C-terminal" evidence="10">
    <location>
        <begin position="538"/>
        <end position="575"/>
    </location>
</feature>
<evidence type="ECO:0000256" key="7">
    <source>
        <dbReference type="RuleBase" id="RU362065"/>
    </source>
</evidence>
<dbReference type="Pfam" id="PF06429">
    <property type="entry name" value="Flg_bbr_C"/>
    <property type="match status" value="1"/>
</dbReference>
<keyword evidence="5 7" id="KW-0964">Secreted</keyword>
<dbReference type="AlphaFoldDB" id="A0A3A4P9T4"/>
<feature type="domain" description="Flagellar basal body rod protein N-terminal" evidence="9">
    <location>
        <begin position="10"/>
        <end position="36"/>
    </location>
</feature>
<evidence type="ECO:0000313" key="13">
    <source>
        <dbReference type="Proteomes" id="UP000265882"/>
    </source>
</evidence>
<name>A0A3A4P9T4_ABYX5</name>
<evidence type="ECO:0000256" key="1">
    <source>
        <dbReference type="ARBA" id="ARBA00004365"/>
    </source>
</evidence>
<evidence type="ECO:0000256" key="6">
    <source>
        <dbReference type="ARBA" id="ARBA00023143"/>
    </source>
</evidence>
<feature type="domain" description="Flagellar hook-associated protein FlgK helical" evidence="11">
    <location>
        <begin position="95"/>
        <end position="319"/>
    </location>
</feature>
<keyword evidence="12" id="KW-0282">Flagellum</keyword>
<evidence type="ECO:0000256" key="5">
    <source>
        <dbReference type="ARBA" id="ARBA00022525"/>
    </source>
</evidence>
<dbReference type="Pfam" id="PF22638">
    <property type="entry name" value="FlgK_D1"/>
    <property type="match status" value="1"/>
</dbReference>
<dbReference type="PRINTS" id="PR01005">
    <property type="entry name" value="FLGHOOKAP1"/>
</dbReference>
<dbReference type="Proteomes" id="UP000265882">
    <property type="component" value="Unassembled WGS sequence"/>
</dbReference>
<dbReference type="SUPFAM" id="SSF64518">
    <property type="entry name" value="Phase 1 flagellin"/>
    <property type="match status" value="1"/>
</dbReference>
<dbReference type="GO" id="GO:0044780">
    <property type="term" value="P:bacterial-type flagellum assembly"/>
    <property type="evidence" value="ECO:0007669"/>
    <property type="project" value="InterPro"/>
</dbReference>
<dbReference type="PANTHER" id="PTHR30033:SF1">
    <property type="entry name" value="FLAGELLAR HOOK-ASSOCIATED PROTEIN 1"/>
    <property type="match status" value="1"/>
</dbReference>
<dbReference type="GO" id="GO:0005576">
    <property type="term" value="C:extracellular region"/>
    <property type="evidence" value="ECO:0007669"/>
    <property type="project" value="UniProtKB-SubCell"/>
</dbReference>
<dbReference type="InterPro" id="IPR002371">
    <property type="entry name" value="FlgK"/>
</dbReference>
<keyword evidence="12" id="KW-0966">Cell projection</keyword>
<keyword evidence="12" id="KW-0969">Cilium</keyword>
<evidence type="ECO:0000256" key="2">
    <source>
        <dbReference type="ARBA" id="ARBA00004613"/>
    </source>
</evidence>
<dbReference type="InterPro" id="IPR001444">
    <property type="entry name" value="Flag_bb_rod_N"/>
</dbReference>
<sequence>MTLFSMLSLGGSALQTQQILMDVAGQNVANAATPGYSRQRAELLRYPEYRYGNVLLGHGAYVGTISRVRESLIDDRFRKENSVLGEYAIRMDFLMQTEDILGEPSDSGIANGISTLFDNFQELSNNPEDPAVRTTVSSSAVTLADSIRSTHEMLVNQSVSMSGFINSSVQEINRLAQQISELNRSISTLEAGSAQANSSRDMRDQLLNQLSSIASVDIRNNANGTVSVYLDGYGIVQDYNYNPVGLRLNPGTASAGDYYEIIALNGGNRPLEIRSGSLKGYLDMRDGEVMNQMMSDLDTLALSLIEEVNRIHSQGVGLTRYTSTTSDFAVTDPDATLDSAGLPFTPIDGSFYLAVYDTDGQLLEQHEITVDADTDSLNSIAAQINTAFAADGRLTATVTPDNQLVLETTTAGDTFTFVSDDTQAGDTSDFLLAMGLNTFFTFDPEAGAAASIAVSDRILADPNLIAAARSPSPGDNSNALALAQLRDQPVIGAGASLTIEGFFQETLAYLGSETRQAIDKHDVVLGVVSGIANLRDSISGVSLDEEAINIMVAQQAYEASAQFVGAVNDMLQVLLTELNA</sequence>
<evidence type="ECO:0000256" key="4">
    <source>
        <dbReference type="ARBA" id="ARBA00016244"/>
    </source>
</evidence>
<protein>
    <recommendedName>
        <fullName evidence="4 7">Flagellar hook-associated protein 1</fullName>
        <shortName evidence="7">HAP1</shortName>
    </recommendedName>
</protein>
<comment type="caution">
    <text evidence="12">The sequence shown here is derived from an EMBL/GenBank/DDBJ whole genome shotgun (WGS) entry which is preliminary data.</text>
</comment>
<evidence type="ECO:0000259" key="10">
    <source>
        <dbReference type="Pfam" id="PF06429"/>
    </source>
</evidence>
<evidence type="ECO:0000256" key="3">
    <source>
        <dbReference type="ARBA" id="ARBA00009677"/>
    </source>
</evidence>
<dbReference type="InterPro" id="IPR010930">
    <property type="entry name" value="Flg_bb/hook_C_dom"/>
</dbReference>
<dbReference type="Pfam" id="PF00460">
    <property type="entry name" value="Flg_bb_rod"/>
    <property type="match status" value="1"/>
</dbReference>
<gene>
    <name evidence="7 12" type="primary">flgK</name>
    <name evidence="12" type="ORF">C4520_01010</name>
</gene>
<reference evidence="12 13" key="1">
    <citation type="journal article" date="2017" name="ISME J.">
        <title>Energy and carbon metabolisms in a deep terrestrial subsurface fluid microbial community.</title>
        <authorList>
            <person name="Momper L."/>
            <person name="Jungbluth S.P."/>
            <person name="Lee M.D."/>
            <person name="Amend J.P."/>
        </authorList>
    </citation>
    <scope>NUCLEOTIDE SEQUENCE [LARGE SCALE GENOMIC DNA]</scope>
    <source>
        <strain evidence="12">SURF_5</strain>
    </source>
</reference>
<dbReference type="InterPro" id="IPR053927">
    <property type="entry name" value="FlgK_helical"/>
</dbReference>
<dbReference type="PANTHER" id="PTHR30033">
    <property type="entry name" value="FLAGELLAR HOOK-ASSOCIATED PROTEIN 1"/>
    <property type="match status" value="1"/>
</dbReference>
<feature type="coiled-coil region" evidence="8">
    <location>
        <begin position="165"/>
        <end position="192"/>
    </location>
</feature>
<comment type="similarity">
    <text evidence="3 7">Belongs to the flagella basal body rod proteins family.</text>
</comment>
<proteinExistence type="inferred from homology"/>
<dbReference type="EMBL" id="QZKU01000012">
    <property type="protein sequence ID" value="RJP26170.1"/>
    <property type="molecule type" value="Genomic_DNA"/>
</dbReference>
<evidence type="ECO:0000259" key="11">
    <source>
        <dbReference type="Pfam" id="PF22638"/>
    </source>
</evidence>
<organism evidence="12 13">
    <name type="scientific">Abyssobacteria bacterium (strain SURF_5)</name>
    <dbReference type="NCBI Taxonomy" id="2093360"/>
    <lineage>
        <taxon>Bacteria</taxon>
        <taxon>Pseudomonadati</taxon>
        <taxon>Candidatus Hydrogenedentota</taxon>
        <taxon>Candidatus Abyssobacteria</taxon>
    </lineage>
</organism>
<accession>A0A3A4P9T4</accession>
<evidence type="ECO:0000313" key="12">
    <source>
        <dbReference type="EMBL" id="RJP26170.1"/>
    </source>
</evidence>
<evidence type="ECO:0000256" key="8">
    <source>
        <dbReference type="SAM" id="Coils"/>
    </source>
</evidence>
<keyword evidence="6 7" id="KW-0975">Bacterial flagellum</keyword>
<dbReference type="NCBIfam" id="TIGR02492">
    <property type="entry name" value="flgK_ends"/>
    <property type="match status" value="1"/>
</dbReference>
<comment type="subcellular location">
    <subcellularLocation>
        <location evidence="1 7">Bacterial flagellum</location>
    </subcellularLocation>
    <subcellularLocation>
        <location evidence="2 7">Secreted</location>
    </subcellularLocation>
</comment>